<dbReference type="WormBase" id="SRAE_X000044800">
    <property type="protein sequence ID" value="SRP04873"/>
    <property type="gene ID" value="WBGene00266007"/>
</dbReference>
<dbReference type="Proteomes" id="UP000035682">
    <property type="component" value="Unplaced"/>
</dbReference>
<dbReference type="AlphaFoldDB" id="A0A090LMZ9"/>
<keyword evidence="1" id="KW-0732">Signal</keyword>
<dbReference type="EMBL" id="LN609530">
    <property type="protein sequence ID" value="CEF71121.1"/>
    <property type="molecule type" value="Genomic_DNA"/>
</dbReference>
<evidence type="ECO:0000313" key="3">
    <source>
        <dbReference type="Proteomes" id="UP000035682"/>
    </source>
</evidence>
<keyword evidence="3" id="KW-1185">Reference proteome</keyword>
<evidence type="ECO:0000313" key="4">
    <source>
        <dbReference type="WBParaSite" id="SRAE_X000044800.1"/>
    </source>
</evidence>
<accession>A0A090LMZ9</accession>
<dbReference type="CTD" id="36383501"/>
<evidence type="ECO:0000313" key="5">
    <source>
        <dbReference type="WormBase" id="SRAE_X000044800"/>
    </source>
</evidence>
<feature type="chain" id="PRO_5015031045" evidence="1">
    <location>
        <begin position="27"/>
        <end position="188"/>
    </location>
</feature>
<dbReference type="GeneID" id="36383501"/>
<evidence type="ECO:0000313" key="2">
    <source>
        <dbReference type="EMBL" id="CEF71121.1"/>
    </source>
</evidence>
<reference evidence="4" key="2">
    <citation type="submission" date="2020-12" db="UniProtKB">
        <authorList>
            <consortium name="WormBaseParasite"/>
        </authorList>
    </citation>
    <scope>IDENTIFICATION</scope>
</reference>
<name>A0A090LMZ9_STRRB</name>
<dbReference type="WBParaSite" id="SRAE_X000044800.1">
    <property type="protein sequence ID" value="SRAE_X000044800.1"/>
    <property type="gene ID" value="WBGene00266007"/>
</dbReference>
<organism evidence="2">
    <name type="scientific">Strongyloides ratti</name>
    <name type="common">Parasitic roundworm</name>
    <dbReference type="NCBI Taxonomy" id="34506"/>
    <lineage>
        <taxon>Eukaryota</taxon>
        <taxon>Metazoa</taxon>
        <taxon>Ecdysozoa</taxon>
        <taxon>Nematoda</taxon>
        <taxon>Chromadorea</taxon>
        <taxon>Rhabditida</taxon>
        <taxon>Tylenchina</taxon>
        <taxon>Panagrolaimomorpha</taxon>
        <taxon>Strongyloidoidea</taxon>
        <taxon>Strongyloididae</taxon>
        <taxon>Strongyloides</taxon>
    </lineage>
</organism>
<gene>
    <name evidence="2 4 5" type="ORF">SRAE_X000044800</name>
</gene>
<feature type="signal peptide" evidence="1">
    <location>
        <begin position="1"/>
        <end position="26"/>
    </location>
</feature>
<evidence type="ECO:0000256" key="1">
    <source>
        <dbReference type="SAM" id="SignalP"/>
    </source>
</evidence>
<sequence length="188" mass="21931">MHSYNQTLLFLRLLFCVIILSKVISGESYDNFNEDDETPFSVSIKHVRSLGARELFGKRSNQIGSSSYIFGRHSRRGRELFGKRSSPLTGYLGIPDDQVINGFYNKRTRARELLGKRSEIINDNNFNDDLLQNDKRRARELLGKRSYMDLFQIAPGYFDSSEEILNMKPQFENLYEVKRGRTRELFGR</sequence>
<proteinExistence type="predicted"/>
<protein>
    <submittedName>
        <fullName evidence="2 4">Uncharacterized protein</fullName>
    </submittedName>
</protein>
<dbReference type="OrthoDB" id="10636925at2759"/>
<reference evidence="2 3" key="1">
    <citation type="submission" date="2014-09" db="EMBL/GenBank/DDBJ databases">
        <authorList>
            <person name="Martin A.A."/>
        </authorList>
    </citation>
    <scope>NUCLEOTIDE SEQUENCE</scope>
    <source>
        <strain evidence="3">ED321</strain>
        <strain evidence="2">ED321 Heterogonic</strain>
    </source>
</reference>
<dbReference type="RefSeq" id="XP_024510317.1">
    <property type="nucleotide sequence ID" value="XM_024644793.1"/>
</dbReference>